<evidence type="ECO:0000259" key="1">
    <source>
        <dbReference type="PROSITE" id="PS50879"/>
    </source>
</evidence>
<dbReference type="PROSITE" id="PS50879">
    <property type="entry name" value="RNASE_H_1"/>
    <property type="match status" value="1"/>
</dbReference>
<evidence type="ECO:0000313" key="2">
    <source>
        <dbReference type="EMBL" id="MRG87824.1"/>
    </source>
</evidence>
<dbReference type="PANTHER" id="PTHR46387:SF2">
    <property type="entry name" value="RIBONUCLEASE HI"/>
    <property type="match status" value="1"/>
</dbReference>
<gene>
    <name evidence="2" type="ORF">GH754_16285</name>
</gene>
<dbReference type="NCBIfam" id="NF005822">
    <property type="entry name" value="PRK07708.1"/>
    <property type="match status" value="1"/>
</dbReference>
<keyword evidence="2" id="KW-0548">Nucleotidyltransferase</keyword>
<comment type="caution">
    <text evidence="2">The sequence shown here is derived from an EMBL/GenBank/DDBJ whole genome shotgun (WGS) entry which is preliminary data.</text>
</comment>
<keyword evidence="2" id="KW-0808">Transferase</keyword>
<dbReference type="GO" id="GO:0003676">
    <property type="term" value="F:nucleic acid binding"/>
    <property type="evidence" value="ECO:0007669"/>
    <property type="project" value="InterPro"/>
</dbReference>
<proteinExistence type="predicted"/>
<protein>
    <submittedName>
        <fullName evidence="2">Reverse transcriptase-like protein</fullName>
    </submittedName>
</protein>
<dbReference type="AlphaFoldDB" id="A0A6G1XA19"/>
<dbReference type="Proteomes" id="UP000480185">
    <property type="component" value="Unassembled WGS sequence"/>
</dbReference>
<dbReference type="OrthoDB" id="2680098at2"/>
<name>A0A6G1XA19_9BACI</name>
<dbReference type="PANTHER" id="PTHR46387">
    <property type="entry name" value="POLYNUCLEOTIDYL TRANSFERASE, RIBONUCLEASE H-LIKE SUPERFAMILY PROTEIN"/>
    <property type="match status" value="1"/>
</dbReference>
<dbReference type="EMBL" id="WJNH01000012">
    <property type="protein sequence ID" value="MRG87824.1"/>
    <property type="molecule type" value="Genomic_DNA"/>
</dbReference>
<dbReference type="SUPFAM" id="SSF53098">
    <property type="entry name" value="Ribonuclease H-like"/>
    <property type="match status" value="1"/>
</dbReference>
<evidence type="ECO:0000313" key="3">
    <source>
        <dbReference type="Proteomes" id="UP000480185"/>
    </source>
</evidence>
<dbReference type="InterPro" id="IPR012337">
    <property type="entry name" value="RNaseH-like_sf"/>
</dbReference>
<dbReference type="InterPro" id="IPR002156">
    <property type="entry name" value="RNaseH_domain"/>
</dbReference>
<feature type="domain" description="RNase H type-1" evidence="1">
    <location>
        <begin position="70"/>
        <end position="207"/>
    </location>
</feature>
<dbReference type="GO" id="GO:0004523">
    <property type="term" value="F:RNA-DNA hybrid ribonuclease activity"/>
    <property type="evidence" value="ECO:0007669"/>
    <property type="project" value="InterPro"/>
</dbReference>
<dbReference type="GO" id="GO:0003964">
    <property type="term" value="F:RNA-directed DNA polymerase activity"/>
    <property type="evidence" value="ECO:0007669"/>
    <property type="project" value="UniProtKB-KW"/>
</dbReference>
<reference evidence="2 3" key="1">
    <citation type="submission" date="2019-11" db="EMBL/GenBank/DDBJ databases">
        <authorList>
            <person name="Li J."/>
        </authorList>
    </citation>
    <scope>NUCLEOTIDE SEQUENCE [LARGE SCALE GENOMIC DNA]</scope>
    <source>
        <strain evidence="2 3">J4</strain>
    </source>
</reference>
<dbReference type="CDD" id="cd09279">
    <property type="entry name" value="RNase_HI_like"/>
    <property type="match status" value="1"/>
</dbReference>
<accession>A0A6G1XA19</accession>
<dbReference type="RefSeq" id="WP_153729710.1">
    <property type="nucleotide sequence ID" value="NZ_WJNH01000012.1"/>
</dbReference>
<keyword evidence="2" id="KW-0695">RNA-directed DNA polymerase</keyword>
<keyword evidence="3" id="KW-1185">Reference proteome</keyword>
<organism evidence="2 3">
    <name type="scientific">Salinibacillus xinjiangensis</name>
    <dbReference type="NCBI Taxonomy" id="1229268"/>
    <lineage>
        <taxon>Bacteria</taxon>
        <taxon>Bacillati</taxon>
        <taxon>Bacillota</taxon>
        <taxon>Bacilli</taxon>
        <taxon>Bacillales</taxon>
        <taxon>Bacillaceae</taxon>
        <taxon>Salinibacillus</taxon>
    </lineage>
</organism>
<sequence length="220" mass="25176">MKVRIELTYQTPKGTKTTLRSDEMAAGEAMLIAEDLERSGRSKSITFYDSQEHTWSLKEIQKFMTEIHTEPHNVTVYFDGGFDIQTKRSGLGCVIYYEQDGKSYRLRKNALVNELDTNNEAEYAALHLAIQELEILGVHHLPVTFIGDSQVVINQLRDEWPCFEDVLSNWMDRIEAKLEEAGIQPEYEVVSRKKNKEADQLASQALQEVEIMSTSEVQGK</sequence>
<dbReference type="Pfam" id="PF13456">
    <property type="entry name" value="RVT_3"/>
    <property type="match status" value="1"/>
</dbReference>
<dbReference type="Gene3D" id="3.30.420.10">
    <property type="entry name" value="Ribonuclease H-like superfamily/Ribonuclease H"/>
    <property type="match status" value="1"/>
</dbReference>
<dbReference type="InterPro" id="IPR036397">
    <property type="entry name" value="RNaseH_sf"/>
</dbReference>